<keyword evidence="2" id="KW-1185">Reference proteome</keyword>
<sequence length="102" mass="11760">MMTHPSSKTRGLTKWSSRNGSGFLFRLRDVCWPWEQTGGQKIHRRNESPKVLHRLQAIRLIRLAPNGRPLIGFFSKISADLNALLQKLDLLPLFARPPQWAM</sequence>
<dbReference type="EMBL" id="CABFVA020000118">
    <property type="protein sequence ID" value="VVM08110.1"/>
    <property type="molecule type" value="Genomic_DNA"/>
</dbReference>
<accession>A0A5E6MFR9</accession>
<name>A0A5E6MFR9_9BACT</name>
<gene>
    <name evidence="1" type="ORF">MAMT_02112</name>
</gene>
<organism evidence="1 2">
    <name type="scientific">Methylacidimicrobium tartarophylax</name>
    <dbReference type="NCBI Taxonomy" id="1041768"/>
    <lineage>
        <taxon>Bacteria</taxon>
        <taxon>Pseudomonadati</taxon>
        <taxon>Verrucomicrobiota</taxon>
        <taxon>Methylacidimicrobium</taxon>
    </lineage>
</organism>
<evidence type="ECO:0000313" key="1">
    <source>
        <dbReference type="EMBL" id="VVM08110.1"/>
    </source>
</evidence>
<proteinExistence type="predicted"/>
<reference evidence="1 2" key="1">
    <citation type="submission" date="2019-09" db="EMBL/GenBank/DDBJ databases">
        <authorList>
            <person name="Cremers G."/>
        </authorList>
    </citation>
    <scope>NUCLEOTIDE SEQUENCE [LARGE SCALE GENOMIC DNA]</scope>
    <source>
        <strain evidence="1">4A</strain>
    </source>
</reference>
<dbReference type="Proteomes" id="UP000334923">
    <property type="component" value="Unassembled WGS sequence"/>
</dbReference>
<dbReference type="AlphaFoldDB" id="A0A5E6MFR9"/>
<protein>
    <submittedName>
        <fullName evidence="1">Uncharacterized protein</fullName>
    </submittedName>
</protein>
<evidence type="ECO:0000313" key="2">
    <source>
        <dbReference type="Proteomes" id="UP000334923"/>
    </source>
</evidence>